<feature type="transmembrane region" description="Helical" evidence="2">
    <location>
        <begin position="12"/>
        <end position="35"/>
    </location>
</feature>
<evidence type="ECO:0000313" key="4">
    <source>
        <dbReference type="Proteomes" id="UP000355283"/>
    </source>
</evidence>
<proteinExistence type="predicted"/>
<keyword evidence="2" id="KW-0812">Transmembrane</keyword>
<evidence type="ECO:0000313" key="3">
    <source>
        <dbReference type="EMBL" id="TFJ83181.1"/>
    </source>
</evidence>
<accession>A0A4D9CV48</accession>
<comment type="caution">
    <text evidence="3">The sequence shown here is derived from an EMBL/GenBank/DDBJ whole genome shotgun (WGS) entry which is preliminary data.</text>
</comment>
<keyword evidence="2" id="KW-0472">Membrane</keyword>
<protein>
    <recommendedName>
        <fullName evidence="5">ABC transmembrane type-1 domain-containing protein</fullName>
    </recommendedName>
</protein>
<dbReference type="PANTHER" id="PTHR43394:SF1">
    <property type="entry name" value="ATP-BINDING CASSETTE SUB-FAMILY B MEMBER 10, MITOCHONDRIAL"/>
    <property type="match status" value="1"/>
</dbReference>
<dbReference type="AlphaFoldDB" id="A0A4D9CV48"/>
<reference evidence="3 4" key="1">
    <citation type="submission" date="2019-01" db="EMBL/GenBank/DDBJ databases">
        <title>Nuclear Genome Assembly of the Microalgal Biofuel strain Nannochloropsis salina CCMP1776.</title>
        <authorList>
            <person name="Hovde B."/>
        </authorList>
    </citation>
    <scope>NUCLEOTIDE SEQUENCE [LARGE SCALE GENOMIC DNA]</scope>
    <source>
        <strain evidence="3 4">CCMP1776</strain>
    </source>
</reference>
<keyword evidence="2" id="KW-1133">Transmembrane helix</keyword>
<dbReference type="InterPro" id="IPR039421">
    <property type="entry name" value="Type_1_exporter"/>
</dbReference>
<dbReference type="InterPro" id="IPR027417">
    <property type="entry name" value="P-loop_NTPase"/>
</dbReference>
<dbReference type="OrthoDB" id="6500128at2759"/>
<gene>
    <name evidence="3" type="ORF">NSK_005516</name>
</gene>
<feature type="region of interest" description="Disordered" evidence="1">
    <location>
        <begin position="243"/>
        <end position="281"/>
    </location>
</feature>
<dbReference type="EMBL" id="SDOX01000063">
    <property type="protein sequence ID" value="TFJ83181.1"/>
    <property type="molecule type" value="Genomic_DNA"/>
</dbReference>
<evidence type="ECO:0000256" key="2">
    <source>
        <dbReference type="SAM" id="Phobius"/>
    </source>
</evidence>
<keyword evidence="4" id="KW-1185">Reference proteome</keyword>
<sequence>MPPSRSPVASPCYLALGQVTAGLCFFDILVTLVFFLCVRDVWQSQLEHYKYSTSIADVLLLSIFRAGPGTLVLWRLKETRRKGIDSRPPSLRRTLVRQASFMVFKTWLSFLALLGKASQFRVWDEKVLEESLICLYHFTRMPPRPPSLASSPPSLPSSSQILMLDEATSSLDAESEYKVQEACDRLMVGRTVVVIAHRLSTVRNAAKIVVMGEGGIKNTGTHEELMKHSDIYRQLIQRQIVSSAFPSPSPSPVQLLDPQTEPCSPYHVPAPSSMHTLSPEL</sequence>
<name>A0A4D9CV48_9STRA</name>
<evidence type="ECO:0000256" key="1">
    <source>
        <dbReference type="SAM" id="MobiDB-lite"/>
    </source>
</evidence>
<dbReference type="PANTHER" id="PTHR43394">
    <property type="entry name" value="ATP-DEPENDENT PERMEASE MDL1, MITOCHONDRIAL"/>
    <property type="match status" value="1"/>
</dbReference>
<dbReference type="Proteomes" id="UP000355283">
    <property type="component" value="Unassembled WGS sequence"/>
</dbReference>
<dbReference type="GO" id="GO:0015421">
    <property type="term" value="F:ABC-type oligopeptide transporter activity"/>
    <property type="evidence" value="ECO:0007669"/>
    <property type="project" value="TreeGrafter"/>
</dbReference>
<dbReference type="Gene3D" id="3.40.50.300">
    <property type="entry name" value="P-loop containing nucleotide triphosphate hydrolases"/>
    <property type="match status" value="1"/>
</dbReference>
<organism evidence="3 4">
    <name type="scientific">Nannochloropsis salina CCMP1776</name>
    <dbReference type="NCBI Taxonomy" id="1027361"/>
    <lineage>
        <taxon>Eukaryota</taxon>
        <taxon>Sar</taxon>
        <taxon>Stramenopiles</taxon>
        <taxon>Ochrophyta</taxon>
        <taxon>Eustigmatophyceae</taxon>
        <taxon>Eustigmatales</taxon>
        <taxon>Monodopsidaceae</taxon>
        <taxon>Microchloropsis</taxon>
        <taxon>Microchloropsis salina</taxon>
    </lineage>
</organism>
<dbReference type="SUPFAM" id="SSF52540">
    <property type="entry name" value="P-loop containing nucleoside triphosphate hydrolases"/>
    <property type="match status" value="1"/>
</dbReference>
<evidence type="ECO:0008006" key="5">
    <source>
        <dbReference type="Google" id="ProtNLM"/>
    </source>
</evidence>